<reference evidence="3" key="1">
    <citation type="submission" date="2022-10" db="EMBL/GenBank/DDBJ databases">
        <authorList>
            <person name="Hyden B.L."/>
            <person name="Feng K."/>
            <person name="Yates T."/>
            <person name="Jawdy S."/>
            <person name="Smart L.B."/>
            <person name="Muchero W."/>
        </authorList>
    </citation>
    <scope>NUCLEOTIDE SEQUENCE</scope>
    <source>
        <tissue evidence="3">Shoot tip</tissue>
    </source>
</reference>
<feature type="domain" description="RNase H type-1" evidence="1">
    <location>
        <begin position="292"/>
        <end position="369"/>
    </location>
</feature>
<name>A0AAD6J6C5_9ROSI</name>
<comment type="caution">
    <text evidence="3">The sequence shown here is derived from an EMBL/GenBank/DDBJ whole genome shotgun (WGS) entry which is preliminary data.</text>
</comment>
<dbReference type="Proteomes" id="UP001162972">
    <property type="component" value="Unassembled WGS sequence"/>
</dbReference>
<dbReference type="EMBL" id="JAPFFJ010000444">
    <property type="protein sequence ID" value="KAJ6395119.1"/>
    <property type="molecule type" value="Genomic_DNA"/>
</dbReference>
<dbReference type="PANTHER" id="PTHR47723:SF19">
    <property type="entry name" value="POLYNUCLEOTIDYL TRANSFERASE, RIBONUCLEASE H-LIKE SUPERFAMILY PROTEIN"/>
    <property type="match status" value="1"/>
</dbReference>
<dbReference type="SUPFAM" id="SSF53098">
    <property type="entry name" value="Ribonuclease H-like"/>
    <property type="match status" value="1"/>
</dbReference>
<dbReference type="InterPro" id="IPR053151">
    <property type="entry name" value="RNase_H-like"/>
</dbReference>
<dbReference type="Pfam" id="PF13456">
    <property type="entry name" value="RVT_3"/>
    <property type="match status" value="1"/>
</dbReference>
<evidence type="ECO:0000259" key="1">
    <source>
        <dbReference type="Pfam" id="PF13456"/>
    </source>
</evidence>
<dbReference type="CDD" id="cd06222">
    <property type="entry name" value="RNase_H_like"/>
    <property type="match status" value="1"/>
</dbReference>
<dbReference type="InterPro" id="IPR044730">
    <property type="entry name" value="RNase_H-like_dom_plant"/>
</dbReference>
<dbReference type="GO" id="GO:0004523">
    <property type="term" value="F:RNA-DNA hybrid ribonuclease activity"/>
    <property type="evidence" value="ECO:0007669"/>
    <property type="project" value="InterPro"/>
</dbReference>
<evidence type="ECO:0000313" key="3">
    <source>
        <dbReference type="EMBL" id="KAJ6395119.1"/>
    </source>
</evidence>
<dbReference type="InterPro" id="IPR002156">
    <property type="entry name" value="RNaseH_domain"/>
</dbReference>
<dbReference type="InterPro" id="IPR036397">
    <property type="entry name" value="RNaseH_sf"/>
</dbReference>
<feature type="non-terminal residue" evidence="3">
    <location>
        <position position="375"/>
    </location>
</feature>
<sequence length="375" mass="43194">MVITESFPSRVVRASMILLFGKRLSRAGRACEDFIRWKVGCGKINFWHDIWVDDSALSRYSPPIGESHLLVSSYWRDNTWYLDHVRSIIPNEIVDSLYLIAVSSTRVDHPLWTLTANGGFTMYSAWNRVRQVSDRQPIFSKIWHASIPLKISFFIWRLLNDFIPVDTRIQSKGICMVSKCHGCNDIESLEHLFLFCPSVSPVWNFFASMFSVSLPVDGSIRHWLSAWFLSGDYVSEGEDFPNFFQAGLLKRRNWKGDMKLASSFGCHYVLDQVYFPKMVRWIKPKEHCFKLNVDGSFQGRSARSGGGGILRDWHGNVSFYFFLPLKAKSALHAEILTLYHGLRICKDRGISKVWIEMDALSVINLVQNRCIGSWE</sequence>
<gene>
    <name evidence="3" type="ORF">OIU84_021980</name>
</gene>
<proteinExistence type="predicted"/>
<accession>A0AAD6J6C5</accession>
<dbReference type="AlphaFoldDB" id="A0AAD6J6C5"/>
<dbReference type="InterPro" id="IPR026960">
    <property type="entry name" value="RVT-Znf"/>
</dbReference>
<evidence type="ECO:0000259" key="2">
    <source>
        <dbReference type="Pfam" id="PF13966"/>
    </source>
</evidence>
<dbReference type="Pfam" id="PF13966">
    <property type="entry name" value="zf-RVT"/>
    <property type="match status" value="1"/>
</dbReference>
<dbReference type="PANTHER" id="PTHR47723">
    <property type="entry name" value="OS05G0353850 PROTEIN"/>
    <property type="match status" value="1"/>
</dbReference>
<organism evidence="3 4">
    <name type="scientific">Salix udensis</name>
    <dbReference type="NCBI Taxonomy" id="889485"/>
    <lineage>
        <taxon>Eukaryota</taxon>
        <taxon>Viridiplantae</taxon>
        <taxon>Streptophyta</taxon>
        <taxon>Embryophyta</taxon>
        <taxon>Tracheophyta</taxon>
        <taxon>Spermatophyta</taxon>
        <taxon>Magnoliopsida</taxon>
        <taxon>eudicotyledons</taxon>
        <taxon>Gunneridae</taxon>
        <taxon>Pentapetalae</taxon>
        <taxon>rosids</taxon>
        <taxon>fabids</taxon>
        <taxon>Malpighiales</taxon>
        <taxon>Salicaceae</taxon>
        <taxon>Saliceae</taxon>
        <taxon>Salix</taxon>
    </lineage>
</organism>
<reference evidence="3" key="2">
    <citation type="journal article" date="2023" name="Int. J. Mol. Sci.">
        <title>De Novo Assembly and Annotation of 11 Diverse Shrub Willow (Salix) Genomes Reveals Novel Gene Organization in Sex-Linked Regions.</title>
        <authorList>
            <person name="Hyden B."/>
            <person name="Feng K."/>
            <person name="Yates T.B."/>
            <person name="Jawdy S."/>
            <person name="Cereghino C."/>
            <person name="Smart L.B."/>
            <person name="Muchero W."/>
        </authorList>
    </citation>
    <scope>NUCLEOTIDE SEQUENCE</scope>
    <source>
        <tissue evidence="3">Shoot tip</tissue>
    </source>
</reference>
<dbReference type="Gene3D" id="3.30.420.10">
    <property type="entry name" value="Ribonuclease H-like superfamily/Ribonuclease H"/>
    <property type="match status" value="1"/>
</dbReference>
<dbReference type="GO" id="GO:0003676">
    <property type="term" value="F:nucleic acid binding"/>
    <property type="evidence" value="ECO:0007669"/>
    <property type="project" value="InterPro"/>
</dbReference>
<keyword evidence="4" id="KW-1185">Reference proteome</keyword>
<evidence type="ECO:0000313" key="4">
    <source>
        <dbReference type="Proteomes" id="UP001162972"/>
    </source>
</evidence>
<protein>
    <recommendedName>
        <fullName evidence="5">Reverse transcriptase zinc-binding domain-containing protein</fullName>
    </recommendedName>
</protein>
<feature type="domain" description="Reverse transcriptase zinc-binding" evidence="2">
    <location>
        <begin position="120"/>
        <end position="203"/>
    </location>
</feature>
<dbReference type="InterPro" id="IPR012337">
    <property type="entry name" value="RNaseH-like_sf"/>
</dbReference>
<evidence type="ECO:0008006" key="5">
    <source>
        <dbReference type="Google" id="ProtNLM"/>
    </source>
</evidence>